<dbReference type="KEGG" id="tvd:SG34_033065"/>
<gene>
    <name evidence="1" type="ORF">SG34_033065</name>
</gene>
<organism evidence="1 2">
    <name type="scientific">Thalassomonas viridans</name>
    <dbReference type="NCBI Taxonomy" id="137584"/>
    <lineage>
        <taxon>Bacteria</taxon>
        <taxon>Pseudomonadati</taxon>
        <taxon>Pseudomonadota</taxon>
        <taxon>Gammaproteobacteria</taxon>
        <taxon>Alteromonadales</taxon>
        <taxon>Colwelliaceae</taxon>
        <taxon>Thalassomonas</taxon>
    </lineage>
</organism>
<reference evidence="1 2" key="1">
    <citation type="journal article" date="2015" name="Genome Announc.">
        <title>Draft Genome Sequences of Marine Isolates of Thalassomonas viridans and Thalassomonas actiniarum.</title>
        <authorList>
            <person name="Olonade I."/>
            <person name="van Zyl L.J."/>
            <person name="Trindade M."/>
        </authorList>
    </citation>
    <scope>NUCLEOTIDE SEQUENCE [LARGE SCALE GENOMIC DNA]</scope>
    <source>
        <strain evidence="1 2">XOM25</strain>
    </source>
</reference>
<dbReference type="AlphaFoldDB" id="A0AAE9Z8N8"/>
<reference evidence="1 2" key="2">
    <citation type="journal article" date="2022" name="Mar. Drugs">
        <title>Bioassay-Guided Fractionation Leads to the Detection of Cholic Acid Generated by the Rare Thalassomonas sp.</title>
        <authorList>
            <person name="Pheiffer F."/>
            <person name="Schneider Y.K."/>
            <person name="Hansen E.H."/>
            <person name="Andersen J.H."/>
            <person name="Isaksson J."/>
            <person name="Busche T."/>
            <person name="R C."/>
            <person name="Kalinowski J."/>
            <person name="Zyl L.V."/>
            <person name="Trindade M."/>
        </authorList>
    </citation>
    <scope>NUCLEOTIDE SEQUENCE [LARGE SCALE GENOMIC DNA]</scope>
    <source>
        <strain evidence="1 2">XOM25</strain>
    </source>
</reference>
<accession>A0AAE9Z8N8</accession>
<dbReference type="Proteomes" id="UP000032352">
    <property type="component" value="Chromosome pTvir"/>
</dbReference>
<dbReference type="EMBL" id="CP059734">
    <property type="protein sequence ID" value="WDE08736.1"/>
    <property type="molecule type" value="Genomic_DNA"/>
</dbReference>
<dbReference type="RefSeq" id="WP_044839816.1">
    <property type="nucleotide sequence ID" value="NZ_CP059734.1"/>
</dbReference>
<name>A0AAE9Z8N8_9GAMM</name>
<evidence type="ECO:0000313" key="2">
    <source>
        <dbReference type="Proteomes" id="UP000032352"/>
    </source>
</evidence>
<evidence type="ECO:0000313" key="1">
    <source>
        <dbReference type="EMBL" id="WDE08736.1"/>
    </source>
</evidence>
<proteinExistence type="predicted"/>
<sequence>MVQHGRVDGFIFAAAAVDPVIHKLKLNNIRRTFFATLDVKVAFPVGGAGGEIDQALQKAIDKLKQQQVYLSITSGWNKEYQNWQPYQTY</sequence>
<keyword evidence="2" id="KW-1185">Reference proteome</keyword>
<protein>
    <submittedName>
        <fullName evidence="1">Uncharacterized protein</fullName>
    </submittedName>
</protein>